<dbReference type="GO" id="GO:0005524">
    <property type="term" value="F:ATP binding"/>
    <property type="evidence" value="ECO:0007669"/>
    <property type="project" value="UniProtKB-UniRule"/>
</dbReference>
<feature type="domain" description="Protein kinase" evidence="10">
    <location>
        <begin position="486"/>
        <end position="741"/>
    </location>
</feature>
<dbReference type="PANTHER" id="PTHR24342:SF20">
    <property type="entry name" value="MYOSIN LIGHT CHAIN KINASE, SMOOTH MUSCLE"/>
    <property type="match status" value="1"/>
</dbReference>
<evidence type="ECO:0000313" key="12">
    <source>
        <dbReference type="Proteomes" id="UP000531559"/>
    </source>
</evidence>
<dbReference type="OrthoDB" id="10260894at2759"/>
<keyword evidence="6 7" id="KW-0067">ATP-binding</keyword>
<dbReference type="InterPro" id="IPR011009">
    <property type="entry name" value="Kinase-like_dom_sf"/>
</dbReference>
<feature type="coiled-coil region" evidence="8">
    <location>
        <begin position="82"/>
        <end position="109"/>
    </location>
</feature>
<feature type="compositionally biased region" description="Polar residues" evidence="9">
    <location>
        <begin position="162"/>
        <end position="179"/>
    </location>
</feature>
<name>A0A7K7VY16_9AVES</name>
<keyword evidence="8" id="KW-0175">Coiled coil</keyword>
<dbReference type="CDD" id="cd14192">
    <property type="entry name" value="STKc_MLCK3"/>
    <property type="match status" value="1"/>
</dbReference>
<evidence type="ECO:0000256" key="7">
    <source>
        <dbReference type="PROSITE-ProRule" id="PRU10141"/>
    </source>
</evidence>
<evidence type="ECO:0000256" key="9">
    <source>
        <dbReference type="SAM" id="MobiDB-lite"/>
    </source>
</evidence>
<dbReference type="InterPro" id="IPR017441">
    <property type="entry name" value="Protein_kinase_ATP_BS"/>
</dbReference>
<dbReference type="GO" id="GO:0004674">
    <property type="term" value="F:protein serine/threonine kinase activity"/>
    <property type="evidence" value="ECO:0007669"/>
    <property type="project" value="UniProtKB-KW"/>
</dbReference>
<feature type="compositionally biased region" description="Basic and acidic residues" evidence="9">
    <location>
        <begin position="181"/>
        <end position="193"/>
    </location>
</feature>
<feature type="region of interest" description="Disordered" evidence="9">
    <location>
        <begin position="227"/>
        <end position="292"/>
    </location>
</feature>
<dbReference type="SMART" id="SM00220">
    <property type="entry name" value="S_TKc"/>
    <property type="match status" value="1"/>
</dbReference>
<feature type="region of interest" description="Disordered" evidence="9">
    <location>
        <begin position="147"/>
        <end position="210"/>
    </location>
</feature>
<evidence type="ECO:0000256" key="8">
    <source>
        <dbReference type="SAM" id="Coils"/>
    </source>
</evidence>
<dbReference type="InterPro" id="IPR008271">
    <property type="entry name" value="Ser/Thr_kinase_AS"/>
</dbReference>
<dbReference type="Pfam" id="PF00069">
    <property type="entry name" value="Pkinase"/>
    <property type="match status" value="1"/>
</dbReference>
<keyword evidence="4 7" id="KW-0547">Nucleotide-binding</keyword>
<dbReference type="FunFam" id="3.30.200.20:FF:000196">
    <property type="entry name" value="Myosin light chain kinase family, member 4"/>
    <property type="match status" value="1"/>
</dbReference>
<feature type="compositionally biased region" description="Basic and acidic residues" evidence="9">
    <location>
        <begin position="403"/>
        <end position="419"/>
    </location>
</feature>
<evidence type="ECO:0000256" key="3">
    <source>
        <dbReference type="ARBA" id="ARBA00022679"/>
    </source>
</evidence>
<protein>
    <submittedName>
        <fullName evidence="11">MYLK3 kinase</fullName>
    </submittedName>
</protein>
<comment type="similarity">
    <text evidence="1">Belongs to the protein kinase superfamily. CAMK Ser/Thr protein kinase family.</text>
</comment>
<feature type="non-terminal residue" evidence="11">
    <location>
        <position position="1"/>
    </location>
</feature>
<feature type="compositionally biased region" description="Basic and acidic residues" evidence="9">
    <location>
        <begin position="244"/>
        <end position="271"/>
    </location>
</feature>
<feature type="compositionally biased region" description="Polar residues" evidence="9">
    <location>
        <begin position="420"/>
        <end position="435"/>
    </location>
</feature>
<evidence type="ECO:0000256" key="6">
    <source>
        <dbReference type="ARBA" id="ARBA00022840"/>
    </source>
</evidence>
<feature type="non-terminal residue" evidence="11">
    <location>
        <position position="794"/>
    </location>
</feature>
<comment type="caution">
    <text evidence="11">The sequence shown here is derived from an EMBL/GenBank/DDBJ whole genome shotgun (WGS) entry which is preliminary data.</text>
</comment>
<dbReference type="PROSITE" id="PS50011">
    <property type="entry name" value="PROTEIN_KINASE_DOM"/>
    <property type="match status" value="1"/>
</dbReference>
<reference evidence="11 12" key="1">
    <citation type="submission" date="2019-09" db="EMBL/GenBank/DDBJ databases">
        <title>Bird 10,000 Genomes (B10K) Project - Family phase.</title>
        <authorList>
            <person name="Zhang G."/>
        </authorList>
    </citation>
    <scope>NUCLEOTIDE SEQUENCE [LARGE SCALE GENOMIC DNA]</scope>
    <source>
        <strain evidence="11">B10K-MSB-01</strain>
    </source>
</reference>
<dbReference type="PROSITE" id="PS00108">
    <property type="entry name" value="PROTEIN_KINASE_ST"/>
    <property type="match status" value="1"/>
</dbReference>
<dbReference type="EMBL" id="VZSV01000008">
    <property type="protein sequence ID" value="NXA45552.1"/>
    <property type="molecule type" value="Genomic_DNA"/>
</dbReference>
<keyword evidence="5 11" id="KW-0418">Kinase</keyword>
<dbReference type="Gene3D" id="1.10.510.10">
    <property type="entry name" value="Transferase(Phosphotransferase) domain 1"/>
    <property type="match status" value="1"/>
</dbReference>
<dbReference type="GO" id="GO:0035556">
    <property type="term" value="P:intracellular signal transduction"/>
    <property type="evidence" value="ECO:0007669"/>
    <property type="project" value="TreeGrafter"/>
</dbReference>
<dbReference type="FunFam" id="1.10.510.10:FF:000135">
    <property type="entry name" value="Putative myosin light chain kinase 3"/>
    <property type="match status" value="1"/>
</dbReference>
<dbReference type="InterPro" id="IPR000719">
    <property type="entry name" value="Prot_kinase_dom"/>
</dbReference>
<dbReference type="SUPFAM" id="SSF56112">
    <property type="entry name" value="Protein kinase-like (PK-like)"/>
    <property type="match status" value="1"/>
</dbReference>
<evidence type="ECO:0000256" key="5">
    <source>
        <dbReference type="ARBA" id="ARBA00022777"/>
    </source>
</evidence>
<gene>
    <name evidence="11" type="primary">Mylk3</name>
    <name evidence="11" type="ORF">NOTJUL_R00146</name>
</gene>
<dbReference type="PROSITE" id="PS00107">
    <property type="entry name" value="PROTEIN_KINASE_ATP"/>
    <property type="match status" value="1"/>
</dbReference>
<dbReference type="AlphaFoldDB" id="A0A7K7VY16"/>
<proteinExistence type="inferred from homology"/>
<feature type="binding site" evidence="7">
    <location>
        <position position="515"/>
    </location>
    <ligand>
        <name>ATP</name>
        <dbReference type="ChEBI" id="CHEBI:30616"/>
    </ligand>
</feature>
<dbReference type="GO" id="GO:0043065">
    <property type="term" value="P:positive regulation of apoptotic process"/>
    <property type="evidence" value="ECO:0007669"/>
    <property type="project" value="TreeGrafter"/>
</dbReference>
<dbReference type="Proteomes" id="UP000531559">
    <property type="component" value="Unassembled WGS sequence"/>
</dbReference>
<evidence type="ECO:0000256" key="4">
    <source>
        <dbReference type="ARBA" id="ARBA00022741"/>
    </source>
</evidence>
<keyword evidence="3" id="KW-0808">Transferase</keyword>
<feature type="region of interest" description="Disordered" evidence="9">
    <location>
        <begin position="403"/>
        <end position="450"/>
    </location>
</feature>
<dbReference type="PANTHER" id="PTHR24342">
    <property type="entry name" value="SERINE/THREONINE-PROTEIN KINASE 17"/>
    <property type="match status" value="1"/>
</dbReference>
<organism evidence="11 12">
    <name type="scientific">Nothocercus julius</name>
    <dbReference type="NCBI Taxonomy" id="2585813"/>
    <lineage>
        <taxon>Eukaryota</taxon>
        <taxon>Metazoa</taxon>
        <taxon>Chordata</taxon>
        <taxon>Craniata</taxon>
        <taxon>Vertebrata</taxon>
        <taxon>Euteleostomi</taxon>
        <taxon>Archelosauria</taxon>
        <taxon>Archosauria</taxon>
        <taxon>Dinosauria</taxon>
        <taxon>Saurischia</taxon>
        <taxon>Theropoda</taxon>
        <taxon>Coelurosauria</taxon>
        <taxon>Aves</taxon>
        <taxon>Palaeognathae</taxon>
        <taxon>Tinamiformes</taxon>
        <taxon>Tinamidae</taxon>
        <taxon>Nothocercus</taxon>
    </lineage>
</organism>
<evidence type="ECO:0000256" key="1">
    <source>
        <dbReference type="ARBA" id="ARBA00006692"/>
    </source>
</evidence>
<keyword evidence="2" id="KW-0723">Serine/threonine-protein kinase</keyword>
<keyword evidence="12" id="KW-1185">Reference proteome</keyword>
<dbReference type="GO" id="GO:0005634">
    <property type="term" value="C:nucleus"/>
    <property type="evidence" value="ECO:0007669"/>
    <property type="project" value="TreeGrafter"/>
</dbReference>
<accession>A0A7K7VY16</accession>
<dbReference type="Gene3D" id="3.30.200.20">
    <property type="entry name" value="Phosphorylase Kinase, domain 1"/>
    <property type="match status" value="1"/>
</dbReference>
<feature type="compositionally biased region" description="Basic and acidic residues" evidence="9">
    <location>
        <begin position="439"/>
        <end position="450"/>
    </location>
</feature>
<evidence type="ECO:0000259" key="10">
    <source>
        <dbReference type="PROSITE" id="PS50011"/>
    </source>
</evidence>
<evidence type="ECO:0000313" key="11">
    <source>
        <dbReference type="EMBL" id="NXA45552.1"/>
    </source>
</evidence>
<evidence type="ECO:0000256" key="2">
    <source>
        <dbReference type="ARBA" id="ARBA00022527"/>
    </source>
</evidence>
<sequence length="794" mass="89062">MDKKLNLLNEKVDKLLHFQEDLTGKLQRVNQGIDDIEKDVNKLTVSRAAPDETDAMKNVLKLSDGTHQADIQSICSEVLKLMKIVQLDASKHKERLAKIEKRVDTLDKVITFMGEILKNSKVVDFILKGVVPWKKGSLLEILVEAKDKPEESGAKPKHVLSNRGTQTESKKPVNSSTATAHKADPKPQLKERTAQLQAVEGAGKTQSSKICQQPKDISVKALNQHNGLPSLHQEPVGTQNAKARGVDRAPQLEEHQRQQLHQKLGEKEPKPARLGAASREAAPSTSRAGSDAGCEVTRTSQECGMTFTCTCFNLNTLNLCRYLYIYARHLNDGVKWGDVSPTERTLCFPAWRNAQESCRVQARLDSSGGVCSELPSAAQIARPPKDRFRAQCKGLKIHQETTKAEESLKDVSSERRESELTSSDGSGNDTNQCTGTAPEKTKPLEDSKELPKQDEMIIDDSPSPPAPFEHRTVSVKQTEVATCYSVCRHEVLGGGRFGQVHKCTEISTGLNLAAKIIKVKAAKEKEEVKNEINIMNHLNHVNLIQLYDAFEGKNNITLIMEYLDGGELFDRITDENYNLTELDAILFTKQICEGVHYLHQHYILHLDLKPENILCVNHTGNQIKIIDFGLARRYKPREKLKVNFGTPEFLAPEVVNYDFVSFPTDMWSVGVITYMLLSGLSPFLGETDAETMNYVVNCSWDFDAEAFEQLSEEAKDFISRLLVKEKSCRLSATQCLKHEWLNNLPAKAKKSKCRLKSQLLLQSYMAQRKWKKHFYAVAAANRLKRFQSMSVKLA</sequence>